<dbReference type="InterPro" id="IPR025733">
    <property type="entry name" value="PAPs_C"/>
</dbReference>
<feature type="signal peptide" evidence="3">
    <location>
        <begin position="1"/>
        <end position="16"/>
    </location>
</feature>
<keyword evidence="2" id="KW-0325">Glycoprotein</keyword>
<dbReference type="Gene3D" id="2.60.40.380">
    <property type="entry name" value="Purple acid phosphatase-like, N-terminal"/>
    <property type="match status" value="1"/>
</dbReference>
<evidence type="ECO:0000256" key="2">
    <source>
        <dbReference type="ARBA" id="ARBA00023180"/>
    </source>
</evidence>
<feature type="domain" description="Calcineurin-like phosphoesterase" evidence="4">
    <location>
        <begin position="125"/>
        <end position="329"/>
    </location>
</feature>
<dbReference type="EC" id="3.1.3.2" evidence="3"/>
<dbReference type="InterPro" id="IPR003961">
    <property type="entry name" value="FN3_dom"/>
</dbReference>
<dbReference type="Pfam" id="PF00149">
    <property type="entry name" value="Metallophos"/>
    <property type="match status" value="1"/>
</dbReference>
<comment type="similarity">
    <text evidence="3">Belongs to the metallophosphoesterase superfamily. Purple acid phosphatase family.</text>
</comment>
<dbReference type="SUPFAM" id="SSF49363">
    <property type="entry name" value="Purple acid phosphatase, N-terminal domain"/>
    <property type="match status" value="1"/>
</dbReference>
<sequence length="431" mass="49718">MLKIIFILNLIILINAQVFYYQPEQVHLAFGEIPNSIVVTWSTIDPTNSSIVEYGIGGLILSASGTQTKFVDGGPAKHTQYIHRVVLKNLTPSSRYDYHCGSKWGWSPEFWFYTIPEGANWSPSVAIFGDMGNENAQSLARLQEDTQRHMYDAIIHVGDFAYDMDSENALVGDQFMNQIQSIAAYSPYMVCAGNHEEKYNFSNYRERFSMPGGGESLMYSFNMGPVHFIGFSTEAYYFMNYGLKSLVFQYEWLEKDLIEASKPENRALRPWIITFGHRPMYCSNDNDNDCTHHETLLRVGLPFTHFFGLEGLFYNYGVDVEIWAHEHSYERLFPIYDYKVYNGSYEEPYRNPGAPVHIVTGSAGCKEGREPFLHKMPEWSAIHSQDYGYTRMKAYNQTHLYFEQISVDKDGQVIDSFYIIKENHGSYKPRK</sequence>
<accession>U5ERP5</accession>
<proteinExistence type="evidence at transcript level"/>
<dbReference type="CDD" id="cd00063">
    <property type="entry name" value="FN3"/>
    <property type="match status" value="1"/>
</dbReference>
<protein>
    <recommendedName>
        <fullName evidence="3">Purple acid phosphatase</fullName>
        <ecNumber evidence="3">3.1.3.2</ecNumber>
    </recommendedName>
</protein>
<reference evidence="7" key="1">
    <citation type="journal article" date="2014" name="Insect Biochem. Mol. Biol.">
        <title>An insight into the sialome of the frog biting fly, Corethrella appendiculata.</title>
        <authorList>
            <person name="Ribeiro J.M.C."/>
            <person name="Chagas A.C."/>
            <person name="Pham V.M."/>
            <person name="Lounibos L.P."/>
            <person name="Calvo E."/>
        </authorList>
    </citation>
    <scope>NUCLEOTIDE SEQUENCE</scope>
    <source>
        <tissue evidence="7">Salivary glands</tissue>
    </source>
</reference>
<evidence type="ECO:0000256" key="3">
    <source>
        <dbReference type="RuleBase" id="RU361203"/>
    </source>
</evidence>
<evidence type="ECO:0000313" key="7">
    <source>
        <dbReference type="EMBL" id="JAB57150.1"/>
    </source>
</evidence>
<feature type="domain" description="Purple acid phosphatase N-terminal" evidence="6">
    <location>
        <begin position="23"/>
        <end position="114"/>
    </location>
</feature>
<keyword evidence="3" id="KW-0378">Hydrolase</keyword>
<evidence type="ECO:0000259" key="5">
    <source>
        <dbReference type="Pfam" id="PF14008"/>
    </source>
</evidence>
<dbReference type="EMBL" id="GANO01002721">
    <property type="protein sequence ID" value="JAB57150.1"/>
    <property type="molecule type" value="mRNA"/>
</dbReference>
<evidence type="ECO:0000259" key="6">
    <source>
        <dbReference type="Pfam" id="PF16656"/>
    </source>
</evidence>
<organism evidence="7">
    <name type="scientific">Corethrella appendiculata</name>
    <dbReference type="NCBI Taxonomy" id="1370023"/>
    <lineage>
        <taxon>Eukaryota</taxon>
        <taxon>Metazoa</taxon>
        <taxon>Ecdysozoa</taxon>
        <taxon>Arthropoda</taxon>
        <taxon>Hexapoda</taxon>
        <taxon>Insecta</taxon>
        <taxon>Pterygota</taxon>
        <taxon>Neoptera</taxon>
        <taxon>Endopterygota</taxon>
        <taxon>Diptera</taxon>
        <taxon>Nematocera</taxon>
        <taxon>Culicoidea</taxon>
        <taxon>Chaoboridae</taxon>
        <taxon>Corethrella</taxon>
    </lineage>
</organism>
<dbReference type="InterPro" id="IPR008963">
    <property type="entry name" value="Purple_acid_Pase-like_N"/>
</dbReference>
<dbReference type="InterPro" id="IPR015914">
    <property type="entry name" value="PAPs_N"/>
</dbReference>
<evidence type="ECO:0000256" key="1">
    <source>
        <dbReference type="ARBA" id="ARBA00022729"/>
    </source>
</evidence>
<dbReference type="SUPFAM" id="SSF56300">
    <property type="entry name" value="Metallo-dependent phosphatases"/>
    <property type="match status" value="1"/>
</dbReference>
<dbReference type="PANTHER" id="PTHR45867:SF3">
    <property type="entry name" value="ACID PHOSPHATASE TYPE 7"/>
    <property type="match status" value="1"/>
</dbReference>
<dbReference type="PANTHER" id="PTHR45867">
    <property type="entry name" value="PURPLE ACID PHOSPHATASE"/>
    <property type="match status" value="1"/>
</dbReference>
<dbReference type="Gene3D" id="3.60.21.10">
    <property type="match status" value="1"/>
</dbReference>
<keyword evidence="1 3" id="KW-0732">Signal</keyword>
<feature type="domain" description="Purple acid phosphatase C-terminal" evidence="5">
    <location>
        <begin position="354"/>
        <end position="416"/>
    </location>
</feature>
<dbReference type="AlphaFoldDB" id="U5ERP5"/>
<dbReference type="Pfam" id="PF14008">
    <property type="entry name" value="Metallophos_C"/>
    <property type="match status" value="1"/>
</dbReference>
<comment type="catalytic activity">
    <reaction evidence="3">
        <text>a phosphate monoester + H2O = an alcohol + phosphate</text>
        <dbReference type="Rhea" id="RHEA:15017"/>
        <dbReference type="ChEBI" id="CHEBI:15377"/>
        <dbReference type="ChEBI" id="CHEBI:30879"/>
        <dbReference type="ChEBI" id="CHEBI:43474"/>
        <dbReference type="ChEBI" id="CHEBI:67140"/>
        <dbReference type="EC" id="3.1.3.2"/>
    </reaction>
</comment>
<feature type="chain" id="PRO_5005147720" description="Purple acid phosphatase" evidence="3">
    <location>
        <begin position="17"/>
        <end position="431"/>
    </location>
</feature>
<dbReference type="InterPro" id="IPR041792">
    <property type="entry name" value="MPP_PAP"/>
</dbReference>
<dbReference type="InterPro" id="IPR029052">
    <property type="entry name" value="Metallo-depent_PP-like"/>
</dbReference>
<name>U5ERP5_9DIPT</name>
<evidence type="ECO:0000259" key="4">
    <source>
        <dbReference type="Pfam" id="PF00149"/>
    </source>
</evidence>
<dbReference type="GO" id="GO:0003993">
    <property type="term" value="F:acid phosphatase activity"/>
    <property type="evidence" value="ECO:0007669"/>
    <property type="project" value="UniProtKB-EC"/>
</dbReference>
<dbReference type="CDD" id="cd00839">
    <property type="entry name" value="MPP_PAPs"/>
    <property type="match status" value="1"/>
</dbReference>
<dbReference type="GO" id="GO:0046872">
    <property type="term" value="F:metal ion binding"/>
    <property type="evidence" value="ECO:0007669"/>
    <property type="project" value="InterPro"/>
</dbReference>
<dbReference type="InterPro" id="IPR004843">
    <property type="entry name" value="Calcineurin-like_PHP"/>
</dbReference>
<dbReference type="Pfam" id="PF16656">
    <property type="entry name" value="Pur_ac_phosph_N"/>
    <property type="match status" value="1"/>
</dbReference>